<dbReference type="AlphaFoldDB" id="A4TF25"/>
<accession>A4TF25</accession>
<dbReference type="OrthoDB" id="4640418at2"/>
<proteinExistence type="predicted"/>
<sequence length="107" mass="11236">MSKTTEGWVRVRKVAAWSAVIAAPTALLVFTAGTASADRIAPDRTVNSGQGTVSKDATFGDVRGADDYLHAQGEVRDSMIAVPGRIDGTRARGFRPSWSGGPGMGTW</sequence>
<dbReference type="eggNOG" id="ENOG5031VK2">
    <property type="taxonomic scope" value="Bacteria"/>
</dbReference>
<dbReference type="HOGENOM" id="CLU_2207134_0_0_11"/>
<dbReference type="KEGG" id="mgi:Mflv_4782"/>
<name>A4TF25_MYCGI</name>
<evidence type="ECO:0000256" key="1">
    <source>
        <dbReference type="SAM" id="SignalP"/>
    </source>
</evidence>
<keyword evidence="1" id="KW-0732">Signal</keyword>
<reference evidence="2" key="2">
    <citation type="journal article" date="2013" name="PLoS ONE">
        <title>A Gene Expression Study of the Activities of Aromatic Ring-Cleavage Dioxygenases in Mycobacterium gilvum PYR-GCK to Changes in Salinity and pH during Pyrene Degradation.</title>
        <authorList>
            <person name="Badejo A.C."/>
            <person name="Badejo A.O."/>
            <person name="Shin K.H."/>
            <person name="Chai Y.G."/>
        </authorList>
    </citation>
    <scope>NUCLEOTIDE SEQUENCE [LARGE SCALE GENOMIC DNA]</scope>
    <source>
        <strain evidence="2">PYR-GCK</strain>
    </source>
</reference>
<reference evidence="2" key="1">
    <citation type="submission" date="2007-04" db="EMBL/GenBank/DDBJ databases">
        <authorList>
            <consortium name="US DOE Joint Genome Institute"/>
            <person name="Copeland A."/>
            <person name="Lucas S."/>
            <person name="Lapidus A."/>
            <person name="Barry K."/>
            <person name="Detter J.C."/>
            <person name="Glavina del Rio T."/>
            <person name="Hammon N."/>
            <person name="Israni S."/>
            <person name="Dalin E."/>
            <person name="Tice H."/>
            <person name="Pitluck S."/>
            <person name="Chain P."/>
            <person name="Malfatti S."/>
            <person name="Shin M."/>
            <person name="Vergez L."/>
            <person name="Schmutz J."/>
            <person name="Larimer F."/>
            <person name="Land M."/>
            <person name="Hauser L."/>
            <person name="Kyrpides N."/>
            <person name="Mikhailova N."/>
            <person name="Miller C."/>
            <person name="Richardson P."/>
        </authorList>
    </citation>
    <scope>NUCLEOTIDE SEQUENCE</scope>
    <source>
        <strain evidence="2">PYR-GCK</strain>
    </source>
</reference>
<feature type="signal peptide" evidence="1">
    <location>
        <begin position="1"/>
        <end position="37"/>
    </location>
</feature>
<protein>
    <recommendedName>
        <fullName evidence="3">Secreted protein</fullName>
    </recommendedName>
</protein>
<organism evidence="2">
    <name type="scientific">Mycolicibacterium gilvum (strain PYR-GCK)</name>
    <name type="common">Mycobacterium gilvum (strain PYR-GCK)</name>
    <dbReference type="NCBI Taxonomy" id="350054"/>
    <lineage>
        <taxon>Bacteria</taxon>
        <taxon>Bacillati</taxon>
        <taxon>Actinomycetota</taxon>
        <taxon>Actinomycetes</taxon>
        <taxon>Mycobacteriales</taxon>
        <taxon>Mycobacteriaceae</taxon>
        <taxon>Mycolicibacterium</taxon>
    </lineage>
</organism>
<gene>
    <name evidence="2" type="ordered locus">Mflv_4782</name>
</gene>
<dbReference type="EMBL" id="CP000656">
    <property type="protein sequence ID" value="ABP47250.1"/>
    <property type="molecule type" value="Genomic_DNA"/>
</dbReference>
<evidence type="ECO:0008006" key="3">
    <source>
        <dbReference type="Google" id="ProtNLM"/>
    </source>
</evidence>
<evidence type="ECO:0000313" key="2">
    <source>
        <dbReference type="EMBL" id="ABP47250.1"/>
    </source>
</evidence>
<dbReference type="STRING" id="350054.Mflv_4782"/>
<feature type="chain" id="PRO_5002674195" description="Secreted protein" evidence="1">
    <location>
        <begin position="38"/>
        <end position="107"/>
    </location>
</feature>